<dbReference type="InterPro" id="IPR023457">
    <property type="entry name" value="Met-tRNA_synth_2"/>
</dbReference>
<dbReference type="NCBIfam" id="TIGR00398">
    <property type="entry name" value="metG"/>
    <property type="match status" value="1"/>
</dbReference>
<evidence type="ECO:0000256" key="10">
    <source>
        <dbReference type="ARBA" id="ARBA00030904"/>
    </source>
</evidence>
<dbReference type="InterPro" id="IPR015413">
    <property type="entry name" value="Methionyl/Leucyl_tRNA_Synth"/>
</dbReference>
<dbReference type="GO" id="GO:0006431">
    <property type="term" value="P:methionyl-tRNA aminoacylation"/>
    <property type="evidence" value="ECO:0007669"/>
    <property type="project" value="InterPro"/>
</dbReference>
<dbReference type="EC" id="6.1.1.10" evidence="2"/>
<dbReference type="AlphaFoldDB" id="A0A1G2M6S3"/>
<dbReference type="InterPro" id="IPR014758">
    <property type="entry name" value="Met-tRNA_synth"/>
</dbReference>
<dbReference type="STRING" id="1802301.A2664_04565"/>
<dbReference type="GO" id="GO:0005524">
    <property type="term" value="F:ATP binding"/>
    <property type="evidence" value="ECO:0007669"/>
    <property type="project" value="UniProtKB-KW"/>
</dbReference>
<evidence type="ECO:0000256" key="5">
    <source>
        <dbReference type="ARBA" id="ARBA00022598"/>
    </source>
</evidence>
<evidence type="ECO:0000313" key="13">
    <source>
        <dbReference type="EMBL" id="OHA18751.1"/>
    </source>
</evidence>
<dbReference type="EMBL" id="MHRF01000001">
    <property type="protein sequence ID" value="OHA18751.1"/>
    <property type="molecule type" value="Genomic_DNA"/>
</dbReference>
<feature type="domain" description="Methionyl/Leucyl tRNA synthetase" evidence="12">
    <location>
        <begin position="159"/>
        <end position="371"/>
    </location>
</feature>
<dbReference type="InterPro" id="IPR001412">
    <property type="entry name" value="aa-tRNA-synth_I_CS"/>
</dbReference>
<keyword evidence="9 11" id="KW-0030">Aminoacyl-tRNA synthetase</keyword>
<accession>A0A1G2M6S3</accession>
<evidence type="ECO:0000256" key="4">
    <source>
        <dbReference type="ARBA" id="ARBA00022490"/>
    </source>
</evidence>
<reference evidence="13 14" key="1">
    <citation type="journal article" date="2016" name="Nat. Commun.">
        <title>Thousands of microbial genomes shed light on interconnected biogeochemical processes in an aquifer system.</title>
        <authorList>
            <person name="Anantharaman K."/>
            <person name="Brown C.T."/>
            <person name="Hug L.A."/>
            <person name="Sharon I."/>
            <person name="Castelle C.J."/>
            <person name="Probst A.J."/>
            <person name="Thomas B.C."/>
            <person name="Singh A."/>
            <person name="Wilkins M.J."/>
            <person name="Karaoz U."/>
            <person name="Brodie E.L."/>
            <person name="Williams K.H."/>
            <person name="Hubbard S.S."/>
            <person name="Banfield J.F."/>
        </authorList>
    </citation>
    <scope>NUCLEOTIDE SEQUENCE [LARGE SCALE GENOMIC DNA]</scope>
</reference>
<dbReference type="Gene3D" id="3.40.50.620">
    <property type="entry name" value="HUPs"/>
    <property type="match status" value="1"/>
</dbReference>
<dbReference type="SUPFAM" id="SSF47323">
    <property type="entry name" value="Anticodon-binding domain of a subclass of class I aminoacyl-tRNA synthetases"/>
    <property type="match status" value="1"/>
</dbReference>
<evidence type="ECO:0000256" key="8">
    <source>
        <dbReference type="ARBA" id="ARBA00022917"/>
    </source>
</evidence>
<evidence type="ECO:0000256" key="7">
    <source>
        <dbReference type="ARBA" id="ARBA00022840"/>
    </source>
</evidence>
<evidence type="ECO:0000256" key="9">
    <source>
        <dbReference type="ARBA" id="ARBA00023146"/>
    </source>
</evidence>
<dbReference type="InterPro" id="IPR033911">
    <property type="entry name" value="MetRS_core"/>
</dbReference>
<dbReference type="PANTHER" id="PTHR43326">
    <property type="entry name" value="METHIONYL-TRNA SYNTHETASE"/>
    <property type="match status" value="1"/>
</dbReference>
<evidence type="ECO:0000256" key="2">
    <source>
        <dbReference type="ARBA" id="ARBA00012838"/>
    </source>
</evidence>
<dbReference type="Pfam" id="PF09334">
    <property type="entry name" value="tRNA-synt_1g"/>
    <property type="match status" value="2"/>
</dbReference>
<keyword evidence="5 11" id="KW-0436">Ligase</keyword>
<dbReference type="Gene3D" id="2.170.220.10">
    <property type="match status" value="1"/>
</dbReference>
<protein>
    <recommendedName>
        <fullName evidence="3">Methionine--tRNA ligase</fullName>
        <ecNumber evidence="2">6.1.1.10</ecNumber>
    </recommendedName>
    <alternativeName>
        <fullName evidence="10">Methionyl-tRNA synthetase</fullName>
    </alternativeName>
</protein>
<keyword evidence="8 11" id="KW-0648">Protein biosynthesis</keyword>
<feature type="domain" description="Methionyl/Leucyl tRNA synthetase" evidence="12">
    <location>
        <begin position="14"/>
        <end position="156"/>
    </location>
</feature>
<name>A0A1G2M6S3_9BACT</name>
<keyword evidence="6 11" id="KW-0547">Nucleotide-binding</keyword>
<dbReference type="InterPro" id="IPR009080">
    <property type="entry name" value="tRNAsynth_Ia_anticodon-bd"/>
</dbReference>
<evidence type="ECO:0000256" key="6">
    <source>
        <dbReference type="ARBA" id="ARBA00022741"/>
    </source>
</evidence>
<comment type="similarity">
    <text evidence="11">Belongs to the class-I aminoacyl-tRNA synthetase family.</text>
</comment>
<evidence type="ECO:0000313" key="14">
    <source>
        <dbReference type="Proteomes" id="UP000178873"/>
    </source>
</evidence>
<evidence type="ECO:0000259" key="12">
    <source>
        <dbReference type="Pfam" id="PF09334"/>
    </source>
</evidence>
<dbReference type="InterPro" id="IPR014729">
    <property type="entry name" value="Rossmann-like_a/b/a_fold"/>
</dbReference>
<comment type="caution">
    <text evidence="13">The sequence shown here is derived from an EMBL/GenBank/DDBJ whole genome shotgun (WGS) entry which is preliminary data.</text>
</comment>
<dbReference type="SUPFAM" id="SSF52374">
    <property type="entry name" value="Nucleotidylyl transferase"/>
    <property type="match status" value="1"/>
</dbReference>
<dbReference type="Proteomes" id="UP000178873">
    <property type="component" value="Unassembled WGS sequence"/>
</dbReference>
<dbReference type="GO" id="GO:0004825">
    <property type="term" value="F:methionine-tRNA ligase activity"/>
    <property type="evidence" value="ECO:0007669"/>
    <property type="project" value="UniProtKB-EC"/>
</dbReference>
<dbReference type="Gene3D" id="1.10.730.10">
    <property type="entry name" value="Isoleucyl-tRNA Synthetase, Domain 1"/>
    <property type="match status" value="1"/>
</dbReference>
<dbReference type="PROSITE" id="PS00178">
    <property type="entry name" value="AA_TRNA_LIGASE_I"/>
    <property type="match status" value="1"/>
</dbReference>
<evidence type="ECO:0000256" key="1">
    <source>
        <dbReference type="ARBA" id="ARBA00003314"/>
    </source>
</evidence>
<proteinExistence type="inferred from homology"/>
<evidence type="ECO:0000256" key="11">
    <source>
        <dbReference type="RuleBase" id="RU363039"/>
    </source>
</evidence>
<sequence>MEKKSSNSDSHSFYITTPIFYPNARLHLGHAYTTTVCDILARYHRLKGDKTYFLTGSDENTEKVVRAATVAGKSTKDYLDEIVGNFKDLFSKLGISYDQFIRTTDEINHYSGAIELWNRINKSGDLEKRSYKGLYCVGHESFITEKDLVDGKCPDHNELPQVLEETNWFFKLSKYTEAIKEKISSNEFKIVPDSRRNEILALLDRGLEDISFSRPANTVSIGIPVPNDSSQKMYVWCDALSNYISALGFGRTEDSLYKEFWPANVHVIGKDILRFHAAIWPAMLLSAGIPLPKTLFVHGFITSGGKKMSKSLGNVIDPLQLIEEYGAEAVRYYLARHISPFEDGDITLESFREAYNAHLANGLGNLVSRVMKMAEANLEAPAVIPEWEDMTEYFSYLEKFEINKAVDCIWAAITEIDKRIQEDQPFKLVKADKDRGQKIISELVVKLYSVARMLNPILPDTSVKMKKYIKENKTPSTPLFPRKE</sequence>
<comment type="function">
    <text evidence="1">Is required not only for elongation of protein synthesis but also for the initiation of all mRNA translation through initiator tRNA(fMet) aminoacylation.</text>
</comment>
<dbReference type="CDD" id="cd00814">
    <property type="entry name" value="MetRS_core"/>
    <property type="match status" value="1"/>
</dbReference>
<dbReference type="PRINTS" id="PR01041">
    <property type="entry name" value="TRNASYNTHMET"/>
</dbReference>
<keyword evidence="7 11" id="KW-0067">ATP-binding</keyword>
<keyword evidence="4" id="KW-0963">Cytoplasm</keyword>
<organism evidence="13 14">
    <name type="scientific">Candidatus Taylorbacteria bacterium RIFCSPHIGHO2_01_FULL_46_22b</name>
    <dbReference type="NCBI Taxonomy" id="1802301"/>
    <lineage>
        <taxon>Bacteria</taxon>
        <taxon>Candidatus Tayloriibacteriota</taxon>
    </lineage>
</organism>
<dbReference type="PANTHER" id="PTHR43326:SF1">
    <property type="entry name" value="METHIONINE--TRNA LIGASE, MITOCHONDRIAL"/>
    <property type="match status" value="1"/>
</dbReference>
<dbReference type="FunFam" id="2.170.220.10:FF:000003">
    <property type="entry name" value="Methionine--tRNA ligase"/>
    <property type="match status" value="1"/>
</dbReference>
<gene>
    <name evidence="13" type="ORF">A2664_04565</name>
</gene>
<evidence type="ECO:0000256" key="3">
    <source>
        <dbReference type="ARBA" id="ARBA00018753"/>
    </source>
</evidence>